<evidence type="ECO:0008006" key="4">
    <source>
        <dbReference type="Google" id="ProtNLM"/>
    </source>
</evidence>
<evidence type="ECO:0000313" key="3">
    <source>
        <dbReference type="Proteomes" id="UP001597375"/>
    </source>
</evidence>
<dbReference type="RefSeq" id="WP_386818541.1">
    <property type="nucleotide sequence ID" value="NZ_JBHUIT010000002.1"/>
</dbReference>
<evidence type="ECO:0000256" key="1">
    <source>
        <dbReference type="SAM" id="SignalP"/>
    </source>
</evidence>
<sequence length="397" mass="44496">MFFSDLISHKLGAMLTACLMVFPMACAEEIPAGKLKPVTTAEIDAAVKRGIDFLVVDQNSNGSWGSATHTKDINIYAPLPGAHHAYRAGASGLALSGLIDSADKRPSTIASIEKASAWMEENLPKLRRADQTTTYNIWGHAYGTRALTRLYLRENDALKKARYKALAQEQINLVNRYEDINGGFGYLDVFDGFTSKRPTGITTSFGSATVLLAMKEASDTMACTLDKKVVGTSLDSIKRQQFPDKSYAYSHEHIMRPRLPINRPAGSLARSQACNAALRAYGREGISDDVITEWADRFLAREGWLSIARKRPMPHDIHFQISGYFYYYGIYYFTESARFLPPEKQKQYAQELATLILSKQEKDGSWWDYPLYDYHQPYGTGYALMALAWCKSAMLDH</sequence>
<dbReference type="EMBL" id="JBHUIT010000002">
    <property type="protein sequence ID" value="MFD2255837.1"/>
    <property type="molecule type" value="Genomic_DNA"/>
</dbReference>
<gene>
    <name evidence="2" type="ORF">ACFSSA_04030</name>
</gene>
<comment type="caution">
    <text evidence="2">The sequence shown here is derived from an EMBL/GenBank/DDBJ whole genome shotgun (WGS) entry which is preliminary data.</text>
</comment>
<organism evidence="2 3">
    <name type="scientific">Luteolibacter algae</name>
    <dbReference type="NCBI Taxonomy" id="454151"/>
    <lineage>
        <taxon>Bacteria</taxon>
        <taxon>Pseudomonadati</taxon>
        <taxon>Verrucomicrobiota</taxon>
        <taxon>Verrucomicrobiia</taxon>
        <taxon>Verrucomicrobiales</taxon>
        <taxon>Verrucomicrobiaceae</taxon>
        <taxon>Luteolibacter</taxon>
    </lineage>
</organism>
<dbReference type="SUPFAM" id="SSF48239">
    <property type="entry name" value="Terpenoid cyclases/Protein prenyltransferases"/>
    <property type="match status" value="1"/>
</dbReference>
<reference evidence="3" key="1">
    <citation type="journal article" date="2019" name="Int. J. Syst. Evol. Microbiol.">
        <title>The Global Catalogue of Microorganisms (GCM) 10K type strain sequencing project: providing services to taxonomists for standard genome sequencing and annotation.</title>
        <authorList>
            <consortium name="The Broad Institute Genomics Platform"/>
            <consortium name="The Broad Institute Genome Sequencing Center for Infectious Disease"/>
            <person name="Wu L."/>
            <person name="Ma J."/>
        </authorList>
    </citation>
    <scope>NUCLEOTIDE SEQUENCE [LARGE SCALE GENOMIC DNA]</scope>
    <source>
        <strain evidence="3">CGMCC 4.7106</strain>
    </source>
</reference>
<dbReference type="Proteomes" id="UP001597375">
    <property type="component" value="Unassembled WGS sequence"/>
</dbReference>
<keyword evidence="3" id="KW-1185">Reference proteome</keyword>
<accession>A0ABW5D4S5</accession>
<evidence type="ECO:0000313" key="2">
    <source>
        <dbReference type="EMBL" id="MFD2255837.1"/>
    </source>
</evidence>
<protein>
    <recommendedName>
        <fullName evidence="4">Squalene cyclase C-terminal domain-containing protein</fullName>
    </recommendedName>
</protein>
<keyword evidence="1" id="KW-0732">Signal</keyword>
<name>A0ABW5D4S5_9BACT</name>
<dbReference type="Gene3D" id="1.50.10.20">
    <property type="match status" value="1"/>
</dbReference>
<proteinExistence type="predicted"/>
<dbReference type="InterPro" id="IPR008930">
    <property type="entry name" value="Terpenoid_cyclase/PrenylTrfase"/>
</dbReference>
<feature type="signal peptide" evidence="1">
    <location>
        <begin position="1"/>
        <end position="27"/>
    </location>
</feature>
<feature type="chain" id="PRO_5046715612" description="Squalene cyclase C-terminal domain-containing protein" evidence="1">
    <location>
        <begin position="28"/>
        <end position="397"/>
    </location>
</feature>